<protein>
    <submittedName>
        <fullName evidence="4">ABC transporter substrate-binding protein</fullName>
    </submittedName>
</protein>
<dbReference type="EMBL" id="BAAAPZ010000004">
    <property type="protein sequence ID" value="GAA2093803.1"/>
    <property type="molecule type" value="Genomic_DNA"/>
</dbReference>
<feature type="chain" id="PRO_5045588777" evidence="2">
    <location>
        <begin position="23"/>
        <end position="514"/>
    </location>
</feature>
<dbReference type="Gene3D" id="3.90.76.10">
    <property type="entry name" value="Dipeptide-binding Protein, Domain 1"/>
    <property type="match status" value="1"/>
</dbReference>
<accession>A0ABP5I5M2</accession>
<dbReference type="InterPro" id="IPR030678">
    <property type="entry name" value="Peptide/Ni-bd"/>
</dbReference>
<keyword evidence="5" id="KW-1185">Reference proteome</keyword>
<dbReference type="Gene3D" id="3.10.105.10">
    <property type="entry name" value="Dipeptide-binding Protein, Domain 3"/>
    <property type="match status" value="1"/>
</dbReference>
<reference evidence="5" key="1">
    <citation type="journal article" date="2019" name="Int. J. Syst. Evol. Microbiol.">
        <title>The Global Catalogue of Microorganisms (GCM) 10K type strain sequencing project: providing services to taxonomists for standard genome sequencing and annotation.</title>
        <authorList>
            <consortium name="The Broad Institute Genomics Platform"/>
            <consortium name="The Broad Institute Genome Sequencing Center for Infectious Disease"/>
            <person name="Wu L."/>
            <person name="Ma J."/>
        </authorList>
    </citation>
    <scope>NUCLEOTIDE SEQUENCE [LARGE SCALE GENOMIC DNA]</scope>
    <source>
        <strain evidence="5">JCM 15900</strain>
    </source>
</reference>
<dbReference type="InterPro" id="IPR000914">
    <property type="entry name" value="SBP_5_dom"/>
</dbReference>
<evidence type="ECO:0000256" key="2">
    <source>
        <dbReference type="SAM" id="SignalP"/>
    </source>
</evidence>
<evidence type="ECO:0000256" key="1">
    <source>
        <dbReference type="ARBA" id="ARBA00022729"/>
    </source>
</evidence>
<organism evidence="4 5">
    <name type="scientific">Brevibacterium salitolerans</name>
    <dbReference type="NCBI Taxonomy" id="1403566"/>
    <lineage>
        <taxon>Bacteria</taxon>
        <taxon>Bacillati</taxon>
        <taxon>Actinomycetota</taxon>
        <taxon>Actinomycetes</taxon>
        <taxon>Micrococcales</taxon>
        <taxon>Brevibacteriaceae</taxon>
        <taxon>Brevibacterium</taxon>
    </lineage>
</organism>
<evidence type="ECO:0000313" key="4">
    <source>
        <dbReference type="EMBL" id="GAA2093803.1"/>
    </source>
</evidence>
<proteinExistence type="predicted"/>
<dbReference type="InterPro" id="IPR039424">
    <property type="entry name" value="SBP_5"/>
</dbReference>
<dbReference type="RefSeq" id="WP_344336285.1">
    <property type="nucleotide sequence ID" value="NZ_BAAAPZ010000004.1"/>
</dbReference>
<gene>
    <name evidence="4" type="ORF">GCM10009823_12380</name>
</gene>
<dbReference type="PIRSF" id="PIRSF002741">
    <property type="entry name" value="MppA"/>
    <property type="match status" value="1"/>
</dbReference>
<dbReference type="PANTHER" id="PTHR30290">
    <property type="entry name" value="PERIPLASMIC BINDING COMPONENT OF ABC TRANSPORTER"/>
    <property type="match status" value="1"/>
</dbReference>
<name>A0ABP5I5M2_9MICO</name>
<feature type="domain" description="Solute-binding protein family 5" evidence="3">
    <location>
        <begin position="83"/>
        <end position="429"/>
    </location>
</feature>
<dbReference type="Gene3D" id="3.40.190.10">
    <property type="entry name" value="Periplasmic binding protein-like II"/>
    <property type="match status" value="1"/>
</dbReference>
<evidence type="ECO:0000259" key="3">
    <source>
        <dbReference type="Pfam" id="PF00496"/>
    </source>
</evidence>
<dbReference type="Proteomes" id="UP001500984">
    <property type="component" value="Unassembled WGS sequence"/>
</dbReference>
<dbReference type="PROSITE" id="PS51257">
    <property type="entry name" value="PROKAR_LIPOPROTEIN"/>
    <property type="match status" value="1"/>
</dbReference>
<dbReference type="PANTHER" id="PTHR30290:SF38">
    <property type="entry name" value="D,D-DIPEPTIDE-BINDING PERIPLASMIC PROTEIN DDPA-RELATED"/>
    <property type="match status" value="1"/>
</dbReference>
<keyword evidence="1 2" id="KW-0732">Signal</keyword>
<comment type="caution">
    <text evidence="4">The sequence shown here is derived from an EMBL/GenBank/DDBJ whole genome shotgun (WGS) entry which is preliminary data.</text>
</comment>
<dbReference type="Pfam" id="PF00496">
    <property type="entry name" value="SBP_bac_5"/>
    <property type="match status" value="1"/>
</dbReference>
<dbReference type="SUPFAM" id="SSF53850">
    <property type="entry name" value="Periplasmic binding protein-like II"/>
    <property type="match status" value="1"/>
</dbReference>
<evidence type="ECO:0000313" key="5">
    <source>
        <dbReference type="Proteomes" id="UP001500984"/>
    </source>
</evidence>
<feature type="signal peptide" evidence="2">
    <location>
        <begin position="1"/>
        <end position="22"/>
    </location>
</feature>
<sequence>MTRLSRSVLTATAAAASLALFAGCSGSGGDSGADSGSTGVPVTVGYSTDGGQNYDPAKAGNQYVSVYLLPAYDSLLNVDDSGEVGPGLAESFELSDDGKTLTLQLRQGVKFHDGATLTADAVKKNFERSMGDEGSVLKADFASVESIDASDESTVVVQLKNRDAAFLSALADRAGMMISPDALSNPDLDLQPVGAGPYKVTEHLPGSSISYEKFDEYWNPDHAGTPKLTLKMIVDPEARLRAISTGEIDIAALGQDQGAAAEQAGLSVTAMESKTMPLMIYLNMKEGSPLHDPQVRKAISLAIDRQGISETILEGNCEPTGQLFTSDYWAASSEVKAPERDVEEAKKLLADAGYADGFTMSLSAISAALYRVIAEAEAAQLAEIGIDVDLQISEPTKVVSDFNGQKTTDAYTSLWPGATDPAKTFASLYQPTGLFNPGAYEDEELLSLLDEGRTAATHEDRAAAYAQANERAADQAVQIPVCSSKALRAEKSPVEGIRLTAAGTVDYSEISIEE</sequence>